<dbReference type="EMBL" id="DS999641">
    <property type="protein sequence ID" value="EFE66159.2"/>
    <property type="molecule type" value="Genomic_DNA"/>
</dbReference>
<sequence>MTAWVRHEARAGAKPDSAVRSFGRLKAKSLDGVGRWRPWNPEGVG</sequence>
<accession>D6A8U1</accession>
<gene>
    <name evidence="1" type="ORF">SSFG_01412</name>
</gene>
<protein>
    <submittedName>
        <fullName evidence="1">Predicted protein</fullName>
    </submittedName>
</protein>
<reference evidence="2" key="1">
    <citation type="submission" date="2008-12" db="EMBL/GenBank/DDBJ databases">
        <title>Annotation of Streptomyces ghanaensis ATCC 14672.</title>
        <authorList>
            <consortium name="The Broad Institute Genome Sequencing Platform"/>
            <consortium name="Broad Institute Microbial Sequencing Center"/>
            <person name="Fischbach M."/>
            <person name="Ward D."/>
            <person name="Young S."/>
            <person name="Kodira C.D."/>
            <person name="Zeng Q."/>
            <person name="Koehrsen M."/>
            <person name="Godfrey P."/>
            <person name="Alvarado L."/>
            <person name="Berlin A.M."/>
            <person name="Borenstein D."/>
            <person name="Chen Z."/>
            <person name="Engels R."/>
            <person name="Freedman E."/>
            <person name="Gellesch M."/>
            <person name="Goldberg J."/>
            <person name="Griggs A."/>
            <person name="Gujja S."/>
            <person name="Heiman D.I."/>
            <person name="Hepburn T.A."/>
            <person name="Howarth C."/>
            <person name="Jen D."/>
            <person name="Larson L."/>
            <person name="Lewis B."/>
            <person name="Mehta T."/>
            <person name="Park D."/>
            <person name="Pearson M."/>
            <person name="Roberts A."/>
            <person name="Saif S."/>
            <person name="Shea T.D."/>
            <person name="Shenoy N."/>
            <person name="Sisk P."/>
            <person name="Stolte C."/>
            <person name="Sykes S.N."/>
            <person name="Walk T."/>
            <person name="White J."/>
            <person name="Yandava C."/>
            <person name="Straight P."/>
            <person name="Clardy J."/>
            <person name="Hung D."/>
            <person name="Kolter R."/>
            <person name="Mekalanos J."/>
            <person name="Walker S."/>
            <person name="Walsh C.T."/>
            <person name="Wieland B.L.C."/>
            <person name="Ilzarbe M."/>
            <person name="Galagan J."/>
            <person name="Nusbaum C."/>
            <person name="Birren B."/>
        </authorList>
    </citation>
    <scope>NUCLEOTIDE SEQUENCE [LARGE SCALE GENOMIC DNA]</scope>
    <source>
        <strain evidence="2">ATCC 14672 / DSM 40746 / JCM 4963 / KCTC 9882 / NRRL B-12104 / FH 1290</strain>
    </source>
</reference>
<dbReference type="AlphaFoldDB" id="D6A8U1"/>
<evidence type="ECO:0000313" key="1">
    <source>
        <dbReference type="EMBL" id="EFE66159.2"/>
    </source>
</evidence>
<name>D6A8U1_STRV1</name>
<organism evidence="1 2">
    <name type="scientific">Streptomyces viridosporus (strain ATCC 14672 / DSM 40746 / JCM 4963 / KCTC 9882 / NRRL B-12104 / FH 1290)</name>
    <name type="common">Streptomyces ghanaensis</name>
    <dbReference type="NCBI Taxonomy" id="566461"/>
    <lineage>
        <taxon>Bacteria</taxon>
        <taxon>Bacillati</taxon>
        <taxon>Actinomycetota</taxon>
        <taxon>Actinomycetes</taxon>
        <taxon>Kitasatosporales</taxon>
        <taxon>Streptomycetaceae</taxon>
        <taxon>Streptomyces</taxon>
    </lineage>
</organism>
<evidence type="ECO:0000313" key="2">
    <source>
        <dbReference type="Proteomes" id="UP000003824"/>
    </source>
</evidence>
<dbReference type="Proteomes" id="UP000003824">
    <property type="component" value="Unassembled WGS sequence"/>
</dbReference>
<proteinExistence type="predicted"/>